<dbReference type="RefSeq" id="WP_068769724.1">
    <property type="nucleotide sequence ID" value="NZ_CP109796.1"/>
</dbReference>
<dbReference type="GO" id="GO:0016787">
    <property type="term" value="F:hydrolase activity"/>
    <property type="evidence" value="ECO:0007669"/>
    <property type="project" value="UniProtKB-KW"/>
</dbReference>
<reference evidence="4 5" key="1">
    <citation type="submission" date="2016-01" db="EMBL/GenBank/DDBJ databases">
        <title>High potential of lignocellulose degradation of a new Verrucomicrobia species.</title>
        <authorList>
            <person name="Wang Y."/>
            <person name="Shi Y."/>
            <person name="Qiu Z."/>
            <person name="Liu S."/>
            <person name="Yang H."/>
        </authorList>
    </citation>
    <scope>NUCLEOTIDE SEQUENCE [LARGE SCALE GENOMIC DNA]</scope>
    <source>
        <strain evidence="4 5">TSB47</strain>
    </source>
</reference>
<sequence length="295" mass="31978">MKIPAPLALIAALALTPTTLAFAQDQKTDTAATLGKVITVDVWPGGKMPGRGAREPEADMPSRNDGVQRITNVSLPTLAVFPAPKTDVPAPAMIVCPGGGFDYLAYNKEGTDIAAWLNANGISAIVLKYRVPKNSDGALRDLQRAISLSRASAKDWGIDPKRLGVIGFSSGGNLGAKAGLRFNERAYNAIDEIDRQSCRPDFAVLVYPVYMGRESEKIDSELNIIIPPMLIVHSEDDKAYYPGTKLYVEAMKRIGAPCTALIYKTGGHGYALQSKREARAWSDACLEWLGKNKWR</sequence>
<accession>A0A178IK81</accession>
<dbReference type="Gene3D" id="3.40.50.1820">
    <property type="entry name" value="alpha/beta hydrolase"/>
    <property type="match status" value="1"/>
</dbReference>
<dbReference type="InterPro" id="IPR029058">
    <property type="entry name" value="AB_hydrolase_fold"/>
</dbReference>
<dbReference type="PANTHER" id="PTHR48081:SF6">
    <property type="entry name" value="PEPTIDASE S9 PROLYL OLIGOPEPTIDASE CATALYTIC DOMAIN-CONTAINING PROTEIN"/>
    <property type="match status" value="1"/>
</dbReference>
<dbReference type="Pfam" id="PF20434">
    <property type="entry name" value="BD-FAE"/>
    <property type="match status" value="1"/>
</dbReference>
<evidence type="ECO:0000313" key="5">
    <source>
        <dbReference type="Proteomes" id="UP000078486"/>
    </source>
</evidence>
<evidence type="ECO:0000256" key="1">
    <source>
        <dbReference type="ARBA" id="ARBA00022801"/>
    </source>
</evidence>
<feature type="domain" description="BD-FAE-like" evidence="3">
    <location>
        <begin position="82"/>
        <end position="193"/>
    </location>
</feature>
<dbReference type="PANTHER" id="PTHR48081">
    <property type="entry name" value="AB HYDROLASE SUPERFAMILY PROTEIN C4A8.06C"/>
    <property type="match status" value="1"/>
</dbReference>
<feature type="chain" id="PRO_5008088967" description="BD-FAE-like domain-containing protein" evidence="2">
    <location>
        <begin position="24"/>
        <end position="295"/>
    </location>
</feature>
<comment type="caution">
    <text evidence="4">The sequence shown here is derived from an EMBL/GenBank/DDBJ whole genome shotgun (WGS) entry which is preliminary data.</text>
</comment>
<dbReference type="SUPFAM" id="SSF53474">
    <property type="entry name" value="alpha/beta-Hydrolases"/>
    <property type="match status" value="1"/>
</dbReference>
<dbReference type="STRING" id="1184151.AW736_00880"/>
<proteinExistence type="predicted"/>
<protein>
    <recommendedName>
        <fullName evidence="3">BD-FAE-like domain-containing protein</fullName>
    </recommendedName>
</protein>
<dbReference type="AlphaFoldDB" id="A0A178IK81"/>
<organism evidence="4 5">
    <name type="scientific">Termitidicoccus mucosus</name>
    <dbReference type="NCBI Taxonomy" id="1184151"/>
    <lineage>
        <taxon>Bacteria</taxon>
        <taxon>Pseudomonadati</taxon>
        <taxon>Verrucomicrobiota</taxon>
        <taxon>Opitutia</taxon>
        <taxon>Opitutales</taxon>
        <taxon>Opitutaceae</taxon>
        <taxon>Termitidicoccus</taxon>
    </lineage>
</organism>
<dbReference type="InterPro" id="IPR050300">
    <property type="entry name" value="GDXG_lipolytic_enzyme"/>
</dbReference>
<keyword evidence="1" id="KW-0378">Hydrolase</keyword>
<name>A0A178IK81_9BACT</name>
<keyword evidence="2" id="KW-0732">Signal</keyword>
<dbReference type="EMBL" id="LRRQ01000062">
    <property type="protein sequence ID" value="OAM90274.1"/>
    <property type="molecule type" value="Genomic_DNA"/>
</dbReference>
<evidence type="ECO:0000313" key="4">
    <source>
        <dbReference type="EMBL" id="OAM90274.1"/>
    </source>
</evidence>
<feature type="signal peptide" evidence="2">
    <location>
        <begin position="1"/>
        <end position="23"/>
    </location>
</feature>
<gene>
    <name evidence="4" type="ORF">AW736_00880</name>
</gene>
<evidence type="ECO:0000259" key="3">
    <source>
        <dbReference type="Pfam" id="PF20434"/>
    </source>
</evidence>
<dbReference type="Proteomes" id="UP000078486">
    <property type="component" value="Unassembled WGS sequence"/>
</dbReference>
<evidence type="ECO:0000256" key="2">
    <source>
        <dbReference type="SAM" id="SignalP"/>
    </source>
</evidence>
<keyword evidence="5" id="KW-1185">Reference proteome</keyword>
<dbReference type="InterPro" id="IPR049492">
    <property type="entry name" value="BD-FAE-like_dom"/>
</dbReference>